<name>A0AAD7ATC7_9AGAR</name>
<dbReference type="EMBL" id="JARIHO010000001">
    <property type="protein sequence ID" value="KAJ7367746.1"/>
    <property type="molecule type" value="Genomic_DNA"/>
</dbReference>
<dbReference type="AlphaFoldDB" id="A0AAD7ATC7"/>
<dbReference type="Proteomes" id="UP001218218">
    <property type="component" value="Unassembled WGS sequence"/>
</dbReference>
<reference evidence="2" key="1">
    <citation type="submission" date="2023-03" db="EMBL/GenBank/DDBJ databases">
        <title>Massive genome expansion in bonnet fungi (Mycena s.s.) driven by repeated elements and novel gene families across ecological guilds.</title>
        <authorList>
            <consortium name="Lawrence Berkeley National Laboratory"/>
            <person name="Harder C.B."/>
            <person name="Miyauchi S."/>
            <person name="Viragh M."/>
            <person name="Kuo A."/>
            <person name="Thoen E."/>
            <person name="Andreopoulos B."/>
            <person name="Lu D."/>
            <person name="Skrede I."/>
            <person name="Drula E."/>
            <person name="Henrissat B."/>
            <person name="Morin E."/>
            <person name="Kohler A."/>
            <person name="Barry K."/>
            <person name="LaButti K."/>
            <person name="Morin E."/>
            <person name="Salamov A."/>
            <person name="Lipzen A."/>
            <person name="Mereny Z."/>
            <person name="Hegedus B."/>
            <person name="Baldrian P."/>
            <person name="Stursova M."/>
            <person name="Weitz H."/>
            <person name="Taylor A."/>
            <person name="Grigoriev I.V."/>
            <person name="Nagy L.G."/>
            <person name="Martin F."/>
            <person name="Kauserud H."/>
        </authorList>
    </citation>
    <scope>NUCLEOTIDE SEQUENCE</scope>
    <source>
        <strain evidence="2">CBHHK002</strain>
    </source>
</reference>
<keyword evidence="3" id="KW-1185">Reference proteome</keyword>
<evidence type="ECO:0000313" key="2">
    <source>
        <dbReference type="EMBL" id="KAJ7367746.1"/>
    </source>
</evidence>
<proteinExistence type="predicted"/>
<feature type="compositionally biased region" description="Polar residues" evidence="1">
    <location>
        <begin position="262"/>
        <end position="277"/>
    </location>
</feature>
<protein>
    <submittedName>
        <fullName evidence="2">Uncharacterized protein</fullName>
    </submittedName>
</protein>
<evidence type="ECO:0000256" key="1">
    <source>
        <dbReference type="SAM" id="MobiDB-lite"/>
    </source>
</evidence>
<accession>A0AAD7ATC7</accession>
<sequence length="382" mass="42106">MKIFKLPNRLGRVYNPEAAAESIRGQPLVTFVTLALPRLPPSPNQIFPLFHSIVVYCSGCFLATYFAPKLFSLDSRRLAQCRSGRFSPRISLLAVHRCFFCFKISSTRALKPSTSLTQAQSQEASPYVARVHVGPSISLRSGHARHRPTCISALLSRLPPSPNQISPQLQPFSLIASFPSSGFGGSYVVFVVPLLPEFAHSSASTAFNASPGAELLPVPVLPAARLRHYDASINDSNLGASTIQRPDDVWASSVPPCFNPFKTSPSSRPEWDTTQDLKPSRCASRPQDLNGRLSKTSRLKTPRDRAKTSCIKTLQERVKTSRLNTSLAVGYCSRPLRVKTSLQDLKMRPKISRPKTHGTTEGLHFLPSRVSIRWVVSFPEDG</sequence>
<evidence type="ECO:0000313" key="3">
    <source>
        <dbReference type="Proteomes" id="UP001218218"/>
    </source>
</evidence>
<comment type="caution">
    <text evidence="2">The sequence shown here is derived from an EMBL/GenBank/DDBJ whole genome shotgun (WGS) entry which is preliminary data.</text>
</comment>
<feature type="region of interest" description="Disordered" evidence="1">
    <location>
        <begin position="262"/>
        <end position="307"/>
    </location>
</feature>
<gene>
    <name evidence="2" type="ORF">DFH08DRAFT_1070570</name>
</gene>
<organism evidence="2 3">
    <name type="scientific">Mycena albidolilacea</name>
    <dbReference type="NCBI Taxonomy" id="1033008"/>
    <lineage>
        <taxon>Eukaryota</taxon>
        <taxon>Fungi</taxon>
        <taxon>Dikarya</taxon>
        <taxon>Basidiomycota</taxon>
        <taxon>Agaricomycotina</taxon>
        <taxon>Agaricomycetes</taxon>
        <taxon>Agaricomycetidae</taxon>
        <taxon>Agaricales</taxon>
        <taxon>Marasmiineae</taxon>
        <taxon>Mycenaceae</taxon>
        <taxon>Mycena</taxon>
    </lineage>
</organism>